<dbReference type="Pfam" id="PF00072">
    <property type="entry name" value="Response_reg"/>
    <property type="match status" value="1"/>
</dbReference>
<dbReference type="EMBL" id="JAEKFT010000008">
    <property type="protein sequence ID" value="MBT0961307.1"/>
    <property type="molecule type" value="Genomic_DNA"/>
</dbReference>
<evidence type="ECO:0000259" key="2">
    <source>
        <dbReference type="PROSITE" id="PS50110"/>
    </source>
</evidence>
<feature type="modified residue" description="4-aspartylphosphate" evidence="1">
    <location>
        <position position="58"/>
    </location>
</feature>
<evidence type="ECO:0000313" key="5">
    <source>
        <dbReference type="Proteomes" id="UP000694660"/>
    </source>
</evidence>
<protein>
    <submittedName>
        <fullName evidence="4">Response regulator</fullName>
    </submittedName>
</protein>
<dbReference type="Pfam" id="PF13487">
    <property type="entry name" value="HD_5"/>
    <property type="match status" value="1"/>
</dbReference>
<dbReference type="InterPro" id="IPR003607">
    <property type="entry name" value="HD/PDEase_dom"/>
</dbReference>
<dbReference type="Gene3D" id="3.40.50.2300">
    <property type="match status" value="1"/>
</dbReference>
<feature type="domain" description="Response regulatory" evidence="2">
    <location>
        <begin position="10"/>
        <end position="125"/>
    </location>
</feature>
<dbReference type="PANTHER" id="PTHR45228">
    <property type="entry name" value="CYCLIC DI-GMP PHOSPHODIESTERASE TM_0186-RELATED"/>
    <property type="match status" value="1"/>
</dbReference>
<dbReference type="InterPro" id="IPR011006">
    <property type="entry name" value="CheY-like_superfamily"/>
</dbReference>
<proteinExistence type="predicted"/>
<evidence type="ECO:0000256" key="1">
    <source>
        <dbReference type="PROSITE-ProRule" id="PRU00169"/>
    </source>
</evidence>
<dbReference type="SMART" id="SM00448">
    <property type="entry name" value="REC"/>
    <property type="match status" value="1"/>
</dbReference>
<evidence type="ECO:0000313" key="4">
    <source>
        <dbReference type="EMBL" id="MBT0961307.1"/>
    </source>
</evidence>
<keyword evidence="5" id="KW-1185">Reference proteome</keyword>
<dbReference type="InterPro" id="IPR052020">
    <property type="entry name" value="Cyclic_di-GMP/3'3'-cGAMP_PDE"/>
</dbReference>
<feature type="domain" description="HD-GYP" evidence="3">
    <location>
        <begin position="133"/>
        <end position="330"/>
    </location>
</feature>
<dbReference type="InterPro" id="IPR037522">
    <property type="entry name" value="HD_GYP_dom"/>
</dbReference>
<dbReference type="SUPFAM" id="SSF109604">
    <property type="entry name" value="HD-domain/PDEase-like"/>
    <property type="match status" value="1"/>
</dbReference>
<organism evidence="4 5">
    <name type="scientific">Denitromonas iodatirespirans</name>
    <dbReference type="NCBI Taxonomy" id="2795389"/>
    <lineage>
        <taxon>Bacteria</taxon>
        <taxon>Pseudomonadati</taxon>
        <taxon>Pseudomonadota</taxon>
        <taxon>Betaproteobacteria</taxon>
        <taxon>Rhodocyclales</taxon>
        <taxon>Zoogloeaceae</taxon>
        <taxon>Denitromonas</taxon>
    </lineage>
</organism>
<dbReference type="RefSeq" id="WP_214361067.1">
    <property type="nucleotide sequence ID" value="NZ_JAEKFT010000008.1"/>
</dbReference>
<sequence length="348" mass="37927">MTPPIDRSPRLLLVDDEPTNLQVLRHILQQDYRLLYAKDGHRALELAAGERPDLILLDVMMPGIDGIETCRQLKAAPATAGIPVIFVTALADIENETEGFDAGAVDYITKPVSAPIVRARVRTHLSLVRVDELADTRLQIVQRLGRAAEFKDNETGLHVIRMSHYARILALAAGLSERDADDILNAAPMHDVGKIGIPDAILRKEGPLDDDEWRVMRSHCEIGAQIIGDHNSGLLAMARRIALTHHEKWDGSGYPAGLVGDAIPIEGRIVAIADVFDALTSERPYKAAWPVDKALDALRNGAGKHFDPALIDHFIAHLPAILEIKARWAEHPDDAGAPAPAPTSPAFS</sequence>
<dbReference type="GO" id="GO:0008081">
    <property type="term" value="F:phosphoric diester hydrolase activity"/>
    <property type="evidence" value="ECO:0007669"/>
    <property type="project" value="UniProtKB-ARBA"/>
</dbReference>
<dbReference type="Gene3D" id="1.10.3210.10">
    <property type="entry name" value="Hypothetical protein af1432"/>
    <property type="match status" value="1"/>
</dbReference>
<dbReference type="Proteomes" id="UP000694660">
    <property type="component" value="Unassembled WGS sequence"/>
</dbReference>
<dbReference type="CDD" id="cd19920">
    <property type="entry name" value="REC_PA4781-like"/>
    <property type="match status" value="1"/>
</dbReference>
<gene>
    <name evidence="4" type="ORF">I8J34_08970</name>
</gene>
<dbReference type="PANTHER" id="PTHR45228:SF5">
    <property type="entry name" value="CYCLIC DI-GMP PHOSPHODIESTERASE VC_1348-RELATED"/>
    <property type="match status" value="1"/>
</dbReference>
<dbReference type="PROSITE" id="PS51832">
    <property type="entry name" value="HD_GYP"/>
    <property type="match status" value="1"/>
</dbReference>
<keyword evidence="1" id="KW-0597">Phosphoprotein</keyword>
<comment type="caution">
    <text evidence="4">The sequence shown here is derived from an EMBL/GenBank/DDBJ whole genome shotgun (WGS) entry which is preliminary data.</text>
</comment>
<dbReference type="SUPFAM" id="SSF52172">
    <property type="entry name" value="CheY-like"/>
    <property type="match status" value="1"/>
</dbReference>
<dbReference type="AlphaFoldDB" id="A0A944DBC7"/>
<name>A0A944DBC7_DENI1</name>
<reference evidence="5" key="1">
    <citation type="journal article" date="2022" name="ISME J.">
        <title>Genetic and phylogenetic analysis of dissimilatory iodate-reducing bacteria identifies potential niches across the world's oceans.</title>
        <authorList>
            <person name="Reyes-Umana V."/>
            <person name="Henning Z."/>
            <person name="Lee K."/>
            <person name="Barnum T.P."/>
            <person name="Coates J.D."/>
        </authorList>
    </citation>
    <scope>NUCLEOTIDE SEQUENCE [LARGE SCALE GENOMIC DNA]</scope>
    <source>
        <strain evidence="5">IR12</strain>
    </source>
</reference>
<dbReference type="GO" id="GO:0000160">
    <property type="term" value="P:phosphorelay signal transduction system"/>
    <property type="evidence" value="ECO:0007669"/>
    <property type="project" value="InterPro"/>
</dbReference>
<dbReference type="CDD" id="cd00077">
    <property type="entry name" value="HDc"/>
    <property type="match status" value="1"/>
</dbReference>
<accession>A0A944DBC7</accession>
<dbReference type="SMART" id="SM00471">
    <property type="entry name" value="HDc"/>
    <property type="match status" value="1"/>
</dbReference>
<dbReference type="InterPro" id="IPR001789">
    <property type="entry name" value="Sig_transdc_resp-reg_receiver"/>
</dbReference>
<dbReference type="PROSITE" id="PS50110">
    <property type="entry name" value="RESPONSE_REGULATORY"/>
    <property type="match status" value="1"/>
</dbReference>
<evidence type="ECO:0000259" key="3">
    <source>
        <dbReference type="PROSITE" id="PS51832"/>
    </source>
</evidence>